<evidence type="ECO:0000313" key="3">
    <source>
        <dbReference type="EMBL" id="SPY49057.1"/>
    </source>
</evidence>
<feature type="signal peptide" evidence="1">
    <location>
        <begin position="1"/>
        <end position="20"/>
    </location>
</feature>
<dbReference type="Pfam" id="PF16244">
    <property type="entry name" value="DUF4901"/>
    <property type="match status" value="2"/>
</dbReference>
<dbReference type="EMBL" id="UATM01000032">
    <property type="protein sequence ID" value="SPY49057.1"/>
    <property type="molecule type" value="Genomic_DNA"/>
</dbReference>
<name>A0A2X1Y280_9FIRM</name>
<reference evidence="3 4" key="1">
    <citation type="submission" date="2018-06" db="EMBL/GenBank/DDBJ databases">
        <authorList>
            <consortium name="Pathogen Informatics"/>
            <person name="Doyle S."/>
        </authorList>
    </citation>
    <scope>NUCLEOTIDE SEQUENCE [LARGE SCALE GENOMIC DNA]</scope>
    <source>
        <strain evidence="3 4">NCTC13076</strain>
    </source>
</reference>
<proteinExistence type="predicted"/>
<feature type="domain" description="YcdB/YcdC repeated" evidence="2">
    <location>
        <begin position="311"/>
        <end position="440"/>
    </location>
</feature>
<dbReference type="Proteomes" id="UP000250070">
    <property type="component" value="Unassembled WGS sequence"/>
</dbReference>
<dbReference type="RefSeq" id="WP_236587201.1">
    <property type="nucleotide sequence ID" value="NZ_CP068103.1"/>
</dbReference>
<organism evidence="3 4">
    <name type="scientific">Peptoniphilus harei</name>
    <dbReference type="NCBI Taxonomy" id="54005"/>
    <lineage>
        <taxon>Bacteria</taxon>
        <taxon>Bacillati</taxon>
        <taxon>Bacillota</taxon>
        <taxon>Tissierellia</taxon>
        <taxon>Tissierellales</taxon>
        <taxon>Peptoniphilaceae</taxon>
        <taxon>Peptoniphilus</taxon>
    </lineage>
</organism>
<gene>
    <name evidence="3" type="ORF">NCTC13076_02156</name>
</gene>
<dbReference type="InterPro" id="IPR032599">
    <property type="entry name" value="YcdB/YcdC_rep_domain"/>
</dbReference>
<sequence>MKKKLIYALSLALLVGPVVASVEKTNYNPTDETVSVDITKKEKEKVEEIKEVFNITEAYEDFNLIKEPINSEKVSTYYLNKKAKNKSLDSYQWSDENLGNLQVTYTSDGDFYSYSKWSKDQYDNKNSEKISKDQAQKIVEEKLAKLIPDFDKKYKLKDFSLLDDGKELSLFYERLVKGIPLASYSLYVNISLTSKEIRDMGINSDFGPATSFLSDKDFTDKAKLSQEDAEKIFAEKFPLRLSYKISNSGKSVSKVYHSEIFDIDAEDGKLVKNNNLGFMPYEMDKAADVISLTDVEVKKIEDLKDLKKKSQAKKRAYEIAGDGYQVTSISLNSDKENYYYNINLEKDKNYGHITLNAKNLNLVSLDLWTDRKVYNNKVKEEDAKKLALDFLEKYGDKSELNLDKVSIDSSKMGTSVTIPRYVNKLPVLKEGVKIFVDQDKKNFIL</sequence>
<feature type="chain" id="PRO_5038619339" description="YcdB/YcdC repeated domain-containing protein" evidence="1">
    <location>
        <begin position="21"/>
        <end position="445"/>
    </location>
</feature>
<dbReference type="GeneID" id="83861835"/>
<feature type="domain" description="YcdB/YcdC repeated" evidence="2">
    <location>
        <begin position="44"/>
        <end position="197"/>
    </location>
</feature>
<dbReference type="STRING" id="54005.HMPREF3229_00520"/>
<evidence type="ECO:0000256" key="1">
    <source>
        <dbReference type="SAM" id="SignalP"/>
    </source>
</evidence>
<protein>
    <recommendedName>
        <fullName evidence="2">YcdB/YcdC repeated domain-containing protein</fullName>
    </recommendedName>
</protein>
<keyword evidence="1" id="KW-0732">Signal</keyword>
<accession>A0A2X1Y280</accession>
<dbReference type="AlphaFoldDB" id="A0A2X1Y280"/>
<evidence type="ECO:0000313" key="4">
    <source>
        <dbReference type="Proteomes" id="UP000250070"/>
    </source>
</evidence>
<evidence type="ECO:0000259" key="2">
    <source>
        <dbReference type="Pfam" id="PF16244"/>
    </source>
</evidence>